<dbReference type="HAMAP" id="MF_00685">
    <property type="entry name" value="GlgB"/>
    <property type="match status" value="1"/>
</dbReference>
<dbReference type="SUPFAM" id="SSF51445">
    <property type="entry name" value="(Trans)glycosidases"/>
    <property type="match status" value="1"/>
</dbReference>
<dbReference type="PIRSF" id="PIRSF000463">
    <property type="entry name" value="GlgB"/>
    <property type="match status" value="1"/>
</dbReference>
<dbReference type="EMBL" id="JAFREL020000002">
    <property type="protein sequence ID" value="MEO1770321.1"/>
    <property type="molecule type" value="Genomic_DNA"/>
</dbReference>
<accession>A0ABV0EP43</accession>
<comment type="function">
    <text evidence="2 10">Catalyzes the formation of the alpha-1,6-glucosidic linkages in glycogen by scission of a 1,4-alpha-linked oligosaccharide from growing alpha-1,4-glucan chains and the subsequent attachment of the oligosaccharide to the alpha-1,6 position.</text>
</comment>
<dbReference type="InterPro" id="IPR037439">
    <property type="entry name" value="Branching_enzy"/>
</dbReference>
<keyword evidence="6 10" id="KW-0328">Glycosyltransferase</keyword>
<dbReference type="InterPro" id="IPR006407">
    <property type="entry name" value="GlgB"/>
</dbReference>
<dbReference type="Gene3D" id="2.60.40.10">
    <property type="entry name" value="Immunoglobulins"/>
    <property type="match status" value="1"/>
</dbReference>
<comment type="subunit">
    <text evidence="10">Monomer.</text>
</comment>
<evidence type="ECO:0000256" key="4">
    <source>
        <dbReference type="ARBA" id="ARBA00009000"/>
    </source>
</evidence>
<protein>
    <recommendedName>
        <fullName evidence="10">1,4-alpha-glucan branching enzyme GlgB</fullName>
        <ecNumber evidence="10">2.4.1.18</ecNumber>
    </recommendedName>
    <alternativeName>
        <fullName evidence="10">1,4-alpha-D-glucan:1,4-alpha-D-glucan 6-glucosyl-transferase</fullName>
    </alternativeName>
    <alternativeName>
        <fullName evidence="10">Alpha-(1-&gt;4)-glucan branching enzyme</fullName>
    </alternativeName>
    <alternativeName>
        <fullName evidence="10">Glycogen branching enzyme</fullName>
        <shortName evidence="10">BE</shortName>
    </alternativeName>
</protein>
<reference evidence="12 13" key="1">
    <citation type="submission" date="2024-02" db="EMBL/GenBank/DDBJ databases">
        <title>The Genome Sequence of Enterococcus sp. DIV0159.</title>
        <authorList>
            <person name="Earl A."/>
            <person name="Manson A."/>
            <person name="Gilmore M."/>
            <person name="Sanders J."/>
            <person name="Shea T."/>
            <person name="Howe W."/>
            <person name="Livny J."/>
            <person name="Cuomo C."/>
            <person name="Neafsey D."/>
            <person name="Birren B."/>
        </authorList>
    </citation>
    <scope>NUCLEOTIDE SEQUENCE [LARGE SCALE GENOMIC DNA]</scope>
    <source>
        <strain evidence="12 13">665A</strain>
    </source>
</reference>
<dbReference type="Pfam" id="PF00128">
    <property type="entry name" value="Alpha-amylase"/>
    <property type="match status" value="2"/>
</dbReference>
<feature type="active site" description="Nucleophile" evidence="10">
    <location>
        <position position="327"/>
    </location>
</feature>
<dbReference type="InterPro" id="IPR044143">
    <property type="entry name" value="GlgB_N_E_set_prok"/>
</dbReference>
<evidence type="ECO:0000256" key="8">
    <source>
        <dbReference type="ARBA" id="ARBA00023056"/>
    </source>
</evidence>
<evidence type="ECO:0000313" key="13">
    <source>
        <dbReference type="Proteomes" id="UP000664357"/>
    </source>
</evidence>
<organism evidence="12 13">
    <name type="scientific">Candidatus Enterococcus ferrettii</name>
    <dbReference type="NCBI Taxonomy" id="2815324"/>
    <lineage>
        <taxon>Bacteria</taxon>
        <taxon>Bacillati</taxon>
        <taxon>Bacillota</taxon>
        <taxon>Bacilli</taxon>
        <taxon>Lactobacillales</taxon>
        <taxon>Enterococcaceae</taxon>
        <taxon>Enterococcus</taxon>
    </lineage>
</organism>
<keyword evidence="9 10" id="KW-0119">Carbohydrate metabolism</keyword>
<dbReference type="SUPFAM" id="SSF81296">
    <property type="entry name" value="E set domains"/>
    <property type="match status" value="1"/>
</dbReference>
<dbReference type="Gene3D" id="2.60.40.1180">
    <property type="entry name" value="Golgi alpha-mannosidase II"/>
    <property type="match status" value="1"/>
</dbReference>
<dbReference type="SUPFAM" id="SSF51011">
    <property type="entry name" value="Glycosyl hydrolase domain"/>
    <property type="match status" value="1"/>
</dbReference>
<keyword evidence="13" id="KW-1185">Reference proteome</keyword>
<dbReference type="CDD" id="cd11322">
    <property type="entry name" value="AmyAc_Glg_BE"/>
    <property type="match status" value="1"/>
</dbReference>
<dbReference type="EC" id="2.4.1.18" evidence="10"/>
<dbReference type="Pfam" id="PF02922">
    <property type="entry name" value="CBM_48"/>
    <property type="match status" value="1"/>
</dbReference>
<name>A0ABV0EP43_9ENTE</name>
<dbReference type="InterPro" id="IPR013780">
    <property type="entry name" value="Glyco_hydro_b"/>
</dbReference>
<evidence type="ECO:0000256" key="1">
    <source>
        <dbReference type="ARBA" id="ARBA00000826"/>
    </source>
</evidence>
<dbReference type="Gene3D" id="3.20.20.80">
    <property type="entry name" value="Glycosidases"/>
    <property type="match status" value="1"/>
</dbReference>
<feature type="domain" description="Glycosyl hydrolase family 13 catalytic" evidence="11">
    <location>
        <begin position="170"/>
        <end position="528"/>
    </location>
</feature>
<dbReference type="InterPro" id="IPR013783">
    <property type="entry name" value="Ig-like_fold"/>
</dbReference>
<dbReference type="PANTHER" id="PTHR43651">
    <property type="entry name" value="1,4-ALPHA-GLUCAN-BRANCHING ENZYME"/>
    <property type="match status" value="1"/>
</dbReference>
<evidence type="ECO:0000256" key="7">
    <source>
        <dbReference type="ARBA" id="ARBA00022679"/>
    </source>
</evidence>
<gene>
    <name evidence="10" type="primary">glgB</name>
    <name evidence="12" type="ORF">JZO67_002272</name>
</gene>
<evidence type="ECO:0000256" key="3">
    <source>
        <dbReference type="ARBA" id="ARBA00004964"/>
    </source>
</evidence>
<dbReference type="Pfam" id="PF02806">
    <property type="entry name" value="Alpha-amylase_C"/>
    <property type="match status" value="1"/>
</dbReference>
<dbReference type="Proteomes" id="UP000664357">
    <property type="component" value="Unassembled WGS sequence"/>
</dbReference>
<dbReference type="NCBIfam" id="TIGR01515">
    <property type="entry name" value="branching_enzym"/>
    <property type="match status" value="1"/>
</dbReference>
<keyword evidence="7 10" id="KW-0808">Transferase</keyword>
<dbReference type="InterPro" id="IPR006048">
    <property type="entry name" value="A-amylase/branching_C"/>
</dbReference>
<evidence type="ECO:0000256" key="6">
    <source>
        <dbReference type="ARBA" id="ARBA00022676"/>
    </source>
</evidence>
<evidence type="ECO:0000256" key="2">
    <source>
        <dbReference type="ARBA" id="ARBA00002953"/>
    </source>
</evidence>
<dbReference type="InterPro" id="IPR014756">
    <property type="entry name" value="Ig_E-set"/>
</dbReference>
<comment type="similarity">
    <text evidence="4 10">Belongs to the glycosyl hydrolase 13 family. GlgB subfamily.</text>
</comment>
<sequence>MKAKFYSFSQKIVKVMSMEEKINELSAEISRAKNNFLTGENYYVQHLLGAHRISEGNYCFRVWAPEAKAVFLVGDFNDWENTLSMNLDAEAGIWEIITDQPKEGDLYKFNVRQSNGREIMKIDPFAIRFEKRPGDAAVLYTIPEKKWRDGLWRGRSKRTNALKRPMSVYEVHASSWKHHEDGTPYSFGDLTKELVPYLAEMGYTHVEFLPLMEHPLGRSWGYQLIGYFALSSYYGTPEEFQEFVEACHLNNIGVFVDWVPGHFCINDDTLPYYDGTAQFEYSDPDRAKNVRWGSINFDLGKPQVQSFLISSALFWIELYHIDGIRVDAVSSMLYRDYDDGPWTPNHEGGNRNFEGYYFLQKLNSVIKLAHPNVLMIAEESSSETQITGMTETGALGFDYKWNMGWMNDVLRFYEMDPIFRKDHFNLVTFSFMYMMQENYILPLSHDEVVHGKKSLMHKMWGDRYKQFSQLRNLYTYFMTHPGKKLLFMGSEWGQFLEWKFDESLEWIDLNDSLNNRMQQFTAALNDFYKNQPALWELENTYDTIEIIDADNTSESVLSYLRQGKRKKDFLIVVLNMTPVERKDFHIGVPYPGTYKEIWNTEMEEFGGTWTKHNEDCESEPSAFKNYEQLIRTTIPAFGAVIFKPESIVLKRKNK</sequence>
<dbReference type="NCBIfam" id="NF008967">
    <property type="entry name" value="PRK12313.1"/>
    <property type="match status" value="1"/>
</dbReference>
<keyword evidence="5 10" id="KW-0321">Glycogen metabolism</keyword>
<comment type="catalytic activity">
    <reaction evidence="1 10">
        <text>Transfers a segment of a (1-&gt;4)-alpha-D-glucan chain to a primary hydroxy group in a similar glucan chain.</text>
        <dbReference type="EC" id="2.4.1.18"/>
    </reaction>
</comment>
<dbReference type="CDD" id="cd02855">
    <property type="entry name" value="E_set_GBE_prok_N"/>
    <property type="match status" value="1"/>
</dbReference>
<dbReference type="InterPro" id="IPR017853">
    <property type="entry name" value="GH"/>
</dbReference>
<comment type="caution">
    <text evidence="12">The sequence shown here is derived from an EMBL/GenBank/DDBJ whole genome shotgun (WGS) entry which is preliminary data.</text>
</comment>
<dbReference type="SMART" id="SM00642">
    <property type="entry name" value="Aamy"/>
    <property type="match status" value="1"/>
</dbReference>
<evidence type="ECO:0000313" key="12">
    <source>
        <dbReference type="EMBL" id="MEO1770321.1"/>
    </source>
</evidence>
<feature type="active site" description="Proton donor" evidence="10">
    <location>
        <position position="378"/>
    </location>
</feature>
<dbReference type="InterPro" id="IPR004193">
    <property type="entry name" value="Glyco_hydro_13_N"/>
</dbReference>
<evidence type="ECO:0000256" key="5">
    <source>
        <dbReference type="ARBA" id="ARBA00022600"/>
    </source>
</evidence>
<keyword evidence="8 10" id="KW-0320">Glycogen biosynthesis</keyword>
<proteinExistence type="inferred from homology"/>
<evidence type="ECO:0000259" key="11">
    <source>
        <dbReference type="SMART" id="SM00642"/>
    </source>
</evidence>
<evidence type="ECO:0000256" key="10">
    <source>
        <dbReference type="HAMAP-Rule" id="MF_00685"/>
    </source>
</evidence>
<dbReference type="PANTHER" id="PTHR43651:SF3">
    <property type="entry name" value="1,4-ALPHA-GLUCAN-BRANCHING ENZYME"/>
    <property type="match status" value="1"/>
</dbReference>
<dbReference type="InterPro" id="IPR006047">
    <property type="entry name" value="GH13_cat_dom"/>
</dbReference>
<evidence type="ECO:0000256" key="9">
    <source>
        <dbReference type="ARBA" id="ARBA00023277"/>
    </source>
</evidence>
<comment type="pathway">
    <text evidence="3 10">Glycan biosynthesis; glycogen biosynthesis.</text>
</comment>